<protein>
    <submittedName>
        <fullName evidence="1">Uncharacterized protein</fullName>
    </submittedName>
</protein>
<dbReference type="AlphaFoldDB" id="A0A1R0X0P1"/>
<reference evidence="1 2" key="1">
    <citation type="submission" date="2016-10" db="EMBL/GenBank/DDBJ databases">
        <title>Paenibacillus species isolates.</title>
        <authorList>
            <person name="Beno S.M."/>
        </authorList>
    </citation>
    <scope>NUCLEOTIDE SEQUENCE [LARGE SCALE GENOMIC DNA]</scope>
    <source>
        <strain evidence="1 2">FSL H7-0604</strain>
    </source>
</reference>
<comment type="caution">
    <text evidence="1">The sequence shown here is derived from an EMBL/GenBank/DDBJ whole genome shotgun (WGS) entry which is preliminary data.</text>
</comment>
<gene>
    <name evidence="1" type="ORF">BJP51_27490</name>
</gene>
<name>A0A1R0X0P1_9BACL</name>
<dbReference type="EMBL" id="MKQP01000043">
    <property type="protein sequence ID" value="OMD26227.1"/>
    <property type="molecule type" value="Genomic_DNA"/>
</dbReference>
<dbReference type="RefSeq" id="WP_143766593.1">
    <property type="nucleotide sequence ID" value="NZ_MKQP01000043.1"/>
</dbReference>
<proteinExistence type="predicted"/>
<organism evidence="1 2">
    <name type="scientific">Paenibacillus odorifer</name>
    <dbReference type="NCBI Taxonomy" id="189426"/>
    <lineage>
        <taxon>Bacteria</taxon>
        <taxon>Bacillati</taxon>
        <taxon>Bacillota</taxon>
        <taxon>Bacilli</taxon>
        <taxon>Bacillales</taxon>
        <taxon>Paenibacillaceae</taxon>
        <taxon>Paenibacillus</taxon>
    </lineage>
</organism>
<accession>A0A1R0X0P1</accession>
<dbReference type="Proteomes" id="UP000187465">
    <property type="component" value="Unassembled WGS sequence"/>
</dbReference>
<sequence length="185" mass="22194">MKLRYIAFKWHVEAPLEAVATVLKQVKLTPVKKQRWTRSIGTHSLTVEARVNMCSPERSYFWIRFANEHGPTDKELLARVLSDWYFTMSQHFVTSVNWMQVALDIEQFRPIYGFVESNPRIWSKAEKQLYFSFYPILDHYYFEVRNEDIRNSIPHQRFSHWLDELKHNLKGQQKPDDQISFDLVV</sequence>
<evidence type="ECO:0000313" key="2">
    <source>
        <dbReference type="Proteomes" id="UP000187465"/>
    </source>
</evidence>
<evidence type="ECO:0000313" key="1">
    <source>
        <dbReference type="EMBL" id="OMD26227.1"/>
    </source>
</evidence>